<name>A0A8J6N3T7_9DELT</name>
<dbReference type="AlphaFoldDB" id="A0A8J6N3T7"/>
<feature type="domain" description="4Fe-4S ferredoxin-type" evidence="5">
    <location>
        <begin position="82"/>
        <end position="111"/>
    </location>
</feature>
<dbReference type="Pfam" id="PF13247">
    <property type="entry name" value="Fer4_11"/>
    <property type="match status" value="1"/>
</dbReference>
<dbReference type="InterPro" id="IPR050954">
    <property type="entry name" value="ET_IronSulfur_Cluster-Binding"/>
</dbReference>
<dbReference type="GO" id="GO:0051539">
    <property type="term" value="F:4 iron, 4 sulfur cluster binding"/>
    <property type="evidence" value="ECO:0007669"/>
    <property type="project" value="UniProtKB-KW"/>
</dbReference>
<dbReference type="Proteomes" id="UP000650524">
    <property type="component" value="Unassembled WGS sequence"/>
</dbReference>
<evidence type="ECO:0000259" key="5">
    <source>
        <dbReference type="PROSITE" id="PS51379"/>
    </source>
</evidence>
<dbReference type="Gene3D" id="3.30.70.20">
    <property type="match status" value="2"/>
</dbReference>
<evidence type="ECO:0000256" key="1">
    <source>
        <dbReference type="ARBA" id="ARBA00022485"/>
    </source>
</evidence>
<evidence type="ECO:0000313" key="6">
    <source>
        <dbReference type="EMBL" id="MBC8179024.1"/>
    </source>
</evidence>
<protein>
    <submittedName>
        <fullName evidence="6">4Fe-4S binding protein</fullName>
    </submittedName>
</protein>
<dbReference type="PANTHER" id="PTHR43177:SF3">
    <property type="entry name" value="PROTEIN NRFC HOMOLOG"/>
    <property type="match status" value="1"/>
</dbReference>
<dbReference type="PROSITE" id="PS51379">
    <property type="entry name" value="4FE4S_FER_2"/>
    <property type="match status" value="3"/>
</dbReference>
<keyword evidence="3" id="KW-0408">Iron</keyword>
<reference evidence="6 7" key="1">
    <citation type="submission" date="2020-08" db="EMBL/GenBank/DDBJ databases">
        <title>Bridging the membrane lipid divide: bacteria of the FCB group superphylum have the potential to synthesize archaeal ether lipids.</title>
        <authorList>
            <person name="Villanueva L."/>
            <person name="Von Meijenfeldt F.A.B."/>
            <person name="Westbye A.B."/>
            <person name="Yadav S."/>
            <person name="Hopmans E.C."/>
            <person name="Dutilh B.E."/>
            <person name="Sinninghe Damste J.S."/>
        </authorList>
    </citation>
    <scope>NUCLEOTIDE SEQUENCE [LARGE SCALE GENOMIC DNA]</scope>
    <source>
        <strain evidence="6">NIOZ-UU27</strain>
    </source>
</reference>
<evidence type="ECO:0000256" key="2">
    <source>
        <dbReference type="ARBA" id="ARBA00022723"/>
    </source>
</evidence>
<dbReference type="InterPro" id="IPR017900">
    <property type="entry name" value="4Fe4S_Fe_S_CS"/>
</dbReference>
<keyword evidence="2" id="KW-0479">Metal-binding</keyword>
<dbReference type="SUPFAM" id="SSF54862">
    <property type="entry name" value="4Fe-4S ferredoxins"/>
    <property type="match status" value="1"/>
</dbReference>
<dbReference type="InterPro" id="IPR017896">
    <property type="entry name" value="4Fe4S_Fe-S-bd"/>
</dbReference>
<evidence type="ECO:0000256" key="4">
    <source>
        <dbReference type="ARBA" id="ARBA00023014"/>
    </source>
</evidence>
<dbReference type="PROSITE" id="PS00198">
    <property type="entry name" value="4FE4S_FER_1"/>
    <property type="match status" value="1"/>
</dbReference>
<dbReference type="GO" id="GO:0046872">
    <property type="term" value="F:metal ion binding"/>
    <property type="evidence" value="ECO:0007669"/>
    <property type="project" value="UniProtKB-KW"/>
</dbReference>
<dbReference type="EMBL" id="JACNJD010000338">
    <property type="protein sequence ID" value="MBC8179024.1"/>
    <property type="molecule type" value="Genomic_DNA"/>
</dbReference>
<organism evidence="6 7">
    <name type="scientific">Candidatus Desulfacyla euxinica</name>
    <dbReference type="NCBI Taxonomy" id="2841693"/>
    <lineage>
        <taxon>Bacteria</taxon>
        <taxon>Deltaproteobacteria</taxon>
        <taxon>Candidatus Desulfacyla</taxon>
    </lineage>
</organism>
<accession>A0A8J6N3T7</accession>
<comment type="caution">
    <text evidence="6">The sequence shown here is derived from an EMBL/GenBank/DDBJ whole genome shotgun (WGS) entry which is preliminary data.</text>
</comment>
<proteinExistence type="predicted"/>
<evidence type="ECO:0000256" key="3">
    <source>
        <dbReference type="ARBA" id="ARBA00023004"/>
    </source>
</evidence>
<sequence>MKQYALIIDHESCWGCKTCEVACKQENRAADGIRLISVLEEGPGMIDGEMDFMFRVNICLHCDDPPCVDACPEEAILKRKDGIVVMDYKKCSGCEACIEACPYDAIALDEDKGVAQKCNLCHHRVDKGLIPACADNVCLAHCIYFGDPKEIAQSL</sequence>
<dbReference type="PANTHER" id="PTHR43177">
    <property type="entry name" value="PROTEIN NRFC"/>
    <property type="match status" value="1"/>
</dbReference>
<evidence type="ECO:0000313" key="7">
    <source>
        <dbReference type="Proteomes" id="UP000650524"/>
    </source>
</evidence>
<keyword evidence="4" id="KW-0411">Iron-sulfur</keyword>
<feature type="domain" description="4Fe-4S ferredoxin-type" evidence="5">
    <location>
        <begin position="4"/>
        <end position="33"/>
    </location>
</feature>
<feature type="domain" description="4Fe-4S ferredoxin-type" evidence="5">
    <location>
        <begin position="50"/>
        <end position="81"/>
    </location>
</feature>
<keyword evidence="1" id="KW-0004">4Fe-4S</keyword>
<gene>
    <name evidence="6" type="ORF">H8E19_16595</name>
</gene>